<dbReference type="Gene3D" id="3.30.200.20">
    <property type="entry name" value="Phosphorylase Kinase, domain 1"/>
    <property type="match status" value="1"/>
</dbReference>
<dbReference type="InterPro" id="IPR000719">
    <property type="entry name" value="Prot_kinase_dom"/>
</dbReference>
<keyword evidence="1" id="KW-0723">Serine/threonine-protein kinase</keyword>
<keyword evidence="4" id="KW-0418">Kinase</keyword>
<dbReference type="AlphaFoldDB" id="K3W4H2"/>
<evidence type="ECO:0000259" key="6">
    <source>
        <dbReference type="PROSITE" id="PS50011"/>
    </source>
</evidence>
<reference evidence="8 9" key="1">
    <citation type="journal article" date="2012" name="Genome Biol.">
        <title>Genome and low-iron response of an oceanic diatom adapted to chronic iron limitation.</title>
        <authorList>
            <person name="Lommer M."/>
            <person name="Specht M."/>
            <person name="Roy A.S."/>
            <person name="Kraemer L."/>
            <person name="Andreson R."/>
            <person name="Gutowska M.A."/>
            <person name="Wolf J."/>
            <person name="Bergner S.V."/>
            <person name="Schilhabel M.B."/>
            <person name="Klostermeier U.C."/>
            <person name="Beiko R.G."/>
            <person name="Rosenstiel P."/>
            <person name="Hippler M."/>
            <person name="Laroche J."/>
        </authorList>
    </citation>
    <scope>NUCLEOTIDE SEQUENCE [LARGE SCALE GENOMIC DNA]</scope>
    <source>
        <strain evidence="8 9">CCMP1005</strain>
    </source>
</reference>
<evidence type="ECO:0000313" key="8">
    <source>
        <dbReference type="EMBL" id="EJK77934.1"/>
    </source>
</evidence>
<keyword evidence="3" id="KW-0547">Nucleotide-binding</keyword>
<dbReference type="InterPro" id="IPR011009">
    <property type="entry name" value="Kinase-like_dom_sf"/>
</dbReference>
<dbReference type="EMBL" id="AGNL01000212">
    <property type="protein sequence ID" value="EJK77934.1"/>
    <property type="molecule type" value="Genomic_DNA"/>
</dbReference>
<evidence type="ECO:0000256" key="2">
    <source>
        <dbReference type="ARBA" id="ARBA00022679"/>
    </source>
</evidence>
<dbReference type="PROSITE" id="PS00108">
    <property type="entry name" value="PROTEIN_KINASE_ST"/>
    <property type="match status" value="1"/>
</dbReference>
<dbReference type="GO" id="GO:0004674">
    <property type="term" value="F:protein serine/threonine kinase activity"/>
    <property type="evidence" value="ECO:0007669"/>
    <property type="project" value="UniProtKB-KW"/>
</dbReference>
<keyword evidence="5" id="KW-0067">ATP-binding</keyword>
<evidence type="ECO:0000259" key="7">
    <source>
        <dbReference type="PROSITE" id="PS51285"/>
    </source>
</evidence>
<comment type="caution">
    <text evidence="8">The sequence shown here is derived from an EMBL/GenBank/DDBJ whole genome shotgun (WGS) entry which is preliminary data.</text>
</comment>
<dbReference type="InterPro" id="IPR008271">
    <property type="entry name" value="Ser/Thr_kinase_AS"/>
</dbReference>
<evidence type="ECO:0000256" key="3">
    <source>
        <dbReference type="ARBA" id="ARBA00022741"/>
    </source>
</evidence>
<dbReference type="OrthoDB" id="354826at2759"/>
<gene>
    <name evidence="8" type="ORF">THAOC_00199</name>
</gene>
<evidence type="ECO:0000313" key="9">
    <source>
        <dbReference type="Proteomes" id="UP000266841"/>
    </source>
</evidence>
<keyword evidence="2" id="KW-0808">Transferase</keyword>
<dbReference type="PROSITE" id="PS50011">
    <property type="entry name" value="PROTEIN_KINASE_DOM"/>
    <property type="match status" value="1"/>
</dbReference>
<feature type="domain" description="Protein kinase" evidence="6">
    <location>
        <begin position="1"/>
        <end position="254"/>
    </location>
</feature>
<dbReference type="SMART" id="SM00220">
    <property type="entry name" value="S_TKc"/>
    <property type="match status" value="1"/>
</dbReference>
<dbReference type="PANTHER" id="PTHR24355:SF18">
    <property type="entry name" value="G PROTEIN-COUPLED RECEPTOR KINASE"/>
    <property type="match status" value="1"/>
</dbReference>
<dbReference type="OMA" id="DQQMMLR"/>
<proteinExistence type="predicted"/>
<dbReference type="SUPFAM" id="SSF56112">
    <property type="entry name" value="Protein kinase-like (PK-like)"/>
    <property type="match status" value="1"/>
</dbReference>
<sequence length="406" mass="45637">MKVMNKKRIKLNKAEQLTLNEQKCLAEVSSPFVVNLKYSFQSPTDVFLILDLMTGGDLGYHLSQKGCFPRKECLYYGARIMLGLQALHDKGYVYRDLKPENCLLGEDGRVKLTDLGLATKITPTLHGAAGTRGYWAPEMLRRDSKGKRRPYGNTVDWFSFGCCLAEFISGTNPFRSEEALNFGMEKAGKRVKTQGTKVSKEKAIDCATLEMQPEFDSKFFNENAADICRRLLDKNEQTRLGVNGCNEIMSHPWFRDINWEEIIADRKRPPFVPPKDVNAASQSDIGTFAEDKTFQDTVLTEKDQAVYAKWQFTNEEAFAAEVIEFLIYERETGQVGGGMARGLVLVFVRLIACLLPTRHSSQPLHLVCGSLLLRCFGLVERVGEPGELAYWPEPASGYSIHDSSAN</sequence>
<dbReference type="InterPro" id="IPR045270">
    <property type="entry name" value="STKc_AGC"/>
</dbReference>
<accession>K3W4H2</accession>
<keyword evidence="9" id="KW-1185">Reference proteome</keyword>
<evidence type="ECO:0008006" key="10">
    <source>
        <dbReference type="Google" id="ProtNLM"/>
    </source>
</evidence>
<protein>
    <recommendedName>
        <fullName evidence="10">Protein kinase domain-containing protein</fullName>
    </recommendedName>
</protein>
<evidence type="ECO:0000256" key="4">
    <source>
        <dbReference type="ARBA" id="ARBA00022777"/>
    </source>
</evidence>
<dbReference type="PANTHER" id="PTHR24355">
    <property type="entry name" value="G PROTEIN-COUPLED RECEPTOR KINASE/RIBOSOMAL PROTEIN S6 KINASE"/>
    <property type="match status" value="1"/>
</dbReference>
<dbReference type="Gene3D" id="1.10.510.10">
    <property type="entry name" value="Transferase(Phosphotransferase) domain 1"/>
    <property type="match status" value="1"/>
</dbReference>
<dbReference type="GO" id="GO:0005524">
    <property type="term" value="F:ATP binding"/>
    <property type="evidence" value="ECO:0007669"/>
    <property type="project" value="UniProtKB-KW"/>
</dbReference>
<evidence type="ECO:0000256" key="5">
    <source>
        <dbReference type="ARBA" id="ARBA00022840"/>
    </source>
</evidence>
<organism evidence="8 9">
    <name type="scientific">Thalassiosira oceanica</name>
    <name type="common">Marine diatom</name>
    <dbReference type="NCBI Taxonomy" id="159749"/>
    <lineage>
        <taxon>Eukaryota</taxon>
        <taxon>Sar</taxon>
        <taxon>Stramenopiles</taxon>
        <taxon>Ochrophyta</taxon>
        <taxon>Bacillariophyta</taxon>
        <taxon>Coscinodiscophyceae</taxon>
        <taxon>Thalassiosirophycidae</taxon>
        <taxon>Thalassiosirales</taxon>
        <taxon>Thalassiosiraceae</taxon>
        <taxon>Thalassiosira</taxon>
    </lineage>
</organism>
<dbReference type="PROSITE" id="PS51285">
    <property type="entry name" value="AGC_KINASE_CTER"/>
    <property type="match status" value="1"/>
</dbReference>
<feature type="domain" description="AGC-kinase C-terminal" evidence="7">
    <location>
        <begin position="255"/>
        <end position="322"/>
    </location>
</feature>
<dbReference type="CDD" id="cd05123">
    <property type="entry name" value="STKc_AGC"/>
    <property type="match status" value="1"/>
</dbReference>
<dbReference type="Pfam" id="PF00069">
    <property type="entry name" value="Pkinase"/>
    <property type="match status" value="1"/>
</dbReference>
<dbReference type="InterPro" id="IPR000961">
    <property type="entry name" value="AGC-kinase_C"/>
</dbReference>
<dbReference type="eggNOG" id="KOG0986">
    <property type="taxonomic scope" value="Eukaryota"/>
</dbReference>
<name>K3W4H2_THAOC</name>
<evidence type="ECO:0000256" key="1">
    <source>
        <dbReference type="ARBA" id="ARBA00022527"/>
    </source>
</evidence>
<dbReference type="Proteomes" id="UP000266841">
    <property type="component" value="Unassembled WGS sequence"/>
</dbReference>